<dbReference type="OrthoDB" id="1741262at2759"/>
<sequence>MEEDTFMEVKEHGVCVDKKKRRFKCNYCGKEVQGFRRLRFHLGGVGGDVTYCDQVTPNVRENFRSMVVKQQLNSAAKAKRGVNKRGRIEISSSKSGSDDDDEEGTTSKSELVSNTVVYSPEFNEMMSECCGDEIWLNIPGSHEALKEVEDHVKKVKDSWAITGCSILLDAWVDKEKGRDLVTFIADSPAGPVYLKSFDVSDIKGNAKALISLVDGLVDEVGASNVVQIVACSASGWVGELGEAYSKKGGVFWSVSVSHCFELMLLKIEEIDSHEHIVEAVNMITDYVNSNPLALKLVRDQDRRHGLDVAVSSEFEFFMPYLTLESIFRAKEELVAMFASSDWNREEEEDLTISNLMNDSSLWETVERVLKCSSPLIHGLLGFSASANNNQHVGYVYDTMDVIKESIAREFNYKKSCYEPLWDVIDDVWNEHLHSPIHAAGYFLNPTAFYSTDFHLDAEVAIGLISSLVHIVKERDVQVKVATQLDMYKAREGWFNEASQADEISGFSPAEWWAEKGSQHPELQSFAVKILSQTCEGASRYKLKRSVAEKLLLTKGMSRCEKQHLEELAFVHYNLHLQ</sequence>
<dbReference type="GeneID" id="108834241"/>
<dbReference type="InterPro" id="IPR008906">
    <property type="entry name" value="HATC_C_dom"/>
</dbReference>
<reference evidence="4" key="1">
    <citation type="journal article" date="2019" name="Database">
        <title>The radish genome database (RadishGD): an integrated information resource for radish genomics.</title>
        <authorList>
            <person name="Yu H.J."/>
            <person name="Baek S."/>
            <person name="Lee Y.J."/>
            <person name="Cho A."/>
            <person name="Mun J.H."/>
        </authorList>
    </citation>
    <scope>NUCLEOTIDE SEQUENCE [LARGE SCALE GENOMIC DNA]</scope>
    <source>
        <strain evidence="4">cv. WK10039</strain>
    </source>
</reference>
<dbReference type="AlphaFoldDB" id="A0A6J0LS75"/>
<dbReference type="Pfam" id="PF04937">
    <property type="entry name" value="DUF659"/>
    <property type="match status" value="1"/>
</dbReference>
<dbReference type="KEGG" id="rsz:108834241"/>
<gene>
    <name evidence="5 6" type="primary">LOC108834241</name>
</gene>
<dbReference type="RefSeq" id="XP_018463084.1">
    <property type="nucleotide sequence ID" value="XM_018607582.2"/>
</dbReference>
<dbReference type="Proteomes" id="UP000504610">
    <property type="component" value="Chromosome 6"/>
</dbReference>
<proteinExistence type="predicted"/>
<reference evidence="5 6" key="2">
    <citation type="submission" date="2025-04" db="UniProtKB">
        <authorList>
            <consortium name="RefSeq"/>
        </authorList>
    </citation>
    <scope>IDENTIFICATION</scope>
    <source>
        <tissue evidence="5 6">Leaf</tissue>
    </source>
</reference>
<feature type="domain" description="HAT C-terminal dimerisation" evidence="3">
    <location>
        <begin position="498"/>
        <end position="574"/>
    </location>
</feature>
<dbReference type="SUPFAM" id="SSF53098">
    <property type="entry name" value="Ribonuclease H-like"/>
    <property type="match status" value="1"/>
</dbReference>
<dbReference type="GO" id="GO:0046983">
    <property type="term" value="F:protein dimerization activity"/>
    <property type="evidence" value="ECO:0007669"/>
    <property type="project" value="InterPro"/>
</dbReference>
<feature type="domain" description="DUF659" evidence="2">
    <location>
        <begin position="143"/>
        <end position="283"/>
    </location>
</feature>
<evidence type="ECO:0000313" key="5">
    <source>
        <dbReference type="RefSeq" id="XP_018463084.1"/>
    </source>
</evidence>
<evidence type="ECO:0000259" key="3">
    <source>
        <dbReference type="Pfam" id="PF05699"/>
    </source>
</evidence>
<accession>A0A6J0LS75</accession>
<protein>
    <submittedName>
        <fullName evidence="5 6">Uncharacterized protein LOC108834241</fullName>
    </submittedName>
</protein>
<evidence type="ECO:0000313" key="4">
    <source>
        <dbReference type="Proteomes" id="UP000504610"/>
    </source>
</evidence>
<dbReference type="InterPro" id="IPR012337">
    <property type="entry name" value="RNaseH-like_sf"/>
</dbReference>
<evidence type="ECO:0000313" key="6">
    <source>
        <dbReference type="RefSeq" id="XP_018463085.1"/>
    </source>
</evidence>
<organism evidence="4 6">
    <name type="scientific">Raphanus sativus</name>
    <name type="common">Radish</name>
    <name type="synonym">Raphanus raphanistrum var. sativus</name>
    <dbReference type="NCBI Taxonomy" id="3726"/>
    <lineage>
        <taxon>Eukaryota</taxon>
        <taxon>Viridiplantae</taxon>
        <taxon>Streptophyta</taxon>
        <taxon>Embryophyta</taxon>
        <taxon>Tracheophyta</taxon>
        <taxon>Spermatophyta</taxon>
        <taxon>Magnoliopsida</taxon>
        <taxon>eudicotyledons</taxon>
        <taxon>Gunneridae</taxon>
        <taxon>Pentapetalae</taxon>
        <taxon>rosids</taxon>
        <taxon>malvids</taxon>
        <taxon>Brassicales</taxon>
        <taxon>Brassicaceae</taxon>
        <taxon>Brassiceae</taxon>
        <taxon>Raphanus</taxon>
    </lineage>
</organism>
<dbReference type="PANTHER" id="PTHR32166:SF63">
    <property type="entry name" value="HAT TRANSPOSON SUPERFAMILY PROTEIN"/>
    <property type="match status" value="1"/>
</dbReference>
<dbReference type="InterPro" id="IPR007021">
    <property type="entry name" value="DUF659"/>
</dbReference>
<dbReference type="PANTHER" id="PTHR32166">
    <property type="entry name" value="OSJNBA0013A04.12 PROTEIN"/>
    <property type="match status" value="1"/>
</dbReference>
<keyword evidence="4" id="KW-1185">Reference proteome</keyword>
<dbReference type="Pfam" id="PF05699">
    <property type="entry name" value="Dimer_Tnp_hAT"/>
    <property type="match status" value="1"/>
</dbReference>
<feature type="region of interest" description="Disordered" evidence="1">
    <location>
        <begin position="78"/>
        <end position="109"/>
    </location>
</feature>
<name>A0A6J0LS75_RAPSA</name>
<dbReference type="RefSeq" id="XP_018463085.1">
    <property type="nucleotide sequence ID" value="XM_018607583.2"/>
</dbReference>
<evidence type="ECO:0000259" key="2">
    <source>
        <dbReference type="Pfam" id="PF04937"/>
    </source>
</evidence>
<evidence type="ECO:0000256" key="1">
    <source>
        <dbReference type="SAM" id="MobiDB-lite"/>
    </source>
</evidence>